<keyword evidence="7" id="KW-0131">Cell cycle</keyword>
<protein>
    <submittedName>
        <fullName evidence="11">Uncharacterized protein</fullName>
    </submittedName>
</protein>
<feature type="domain" description="Mur ligase C-terminal" evidence="10">
    <location>
        <begin position="519"/>
        <end position="655"/>
    </location>
</feature>
<evidence type="ECO:0000256" key="5">
    <source>
        <dbReference type="ARBA" id="ARBA00022960"/>
    </source>
</evidence>
<evidence type="ECO:0000256" key="8">
    <source>
        <dbReference type="ARBA" id="ARBA00023316"/>
    </source>
</evidence>
<evidence type="ECO:0000259" key="9">
    <source>
        <dbReference type="Pfam" id="PF01225"/>
    </source>
</evidence>
<dbReference type="PANTHER" id="PTHR43445:SF3">
    <property type="entry name" value="UDP-N-ACETYLMURAMATE--L-ALANINE LIGASE"/>
    <property type="match status" value="1"/>
</dbReference>
<evidence type="ECO:0000256" key="4">
    <source>
        <dbReference type="ARBA" id="ARBA00022840"/>
    </source>
</evidence>
<dbReference type="InterPro" id="IPR036565">
    <property type="entry name" value="Mur-like_cat_sf"/>
</dbReference>
<keyword evidence="8" id="KW-0961">Cell wall biogenesis/degradation</keyword>
<dbReference type="Gene3D" id="3.90.190.20">
    <property type="entry name" value="Mur ligase, C-terminal domain"/>
    <property type="match status" value="1"/>
</dbReference>
<evidence type="ECO:0000313" key="12">
    <source>
        <dbReference type="EMBL" id="TQF07997.1"/>
    </source>
</evidence>
<dbReference type="EMBL" id="VIGB01000003">
    <property type="protein sequence ID" value="TQF01976.1"/>
    <property type="molecule type" value="Genomic_DNA"/>
</dbReference>
<dbReference type="SUPFAM" id="SSF53244">
    <property type="entry name" value="MurD-like peptide ligases, peptide-binding domain"/>
    <property type="match status" value="1"/>
</dbReference>
<accession>A0A540VYY0</accession>
<keyword evidence="1" id="KW-0436">Ligase</keyword>
<dbReference type="GO" id="GO:0008360">
    <property type="term" value="P:regulation of cell shape"/>
    <property type="evidence" value="ECO:0007669"/>
    <property type="project" value="UniProtKB-KW"/>
</dbReference>
<dbReference type="GO" id="GO:0005524">
    <property type="term" value="F:ATP binding"/>
    <property type="evidence" value="ECO:0007669"/>
    <property type="project" value="UniProtKB-KW"/>
</dbReference>
<name>A0A540VYY0_9ACTN</name>
<evidence type="ECO:0000313" key="13">
    <source>
        <dbReference type="Proteomes" id="UP000319103"/>
    </source>
</evidence>
<feature type="domain" description="Mur ligase N-terminal catalytic" evidence="9">
    <location>
        <begin position="218"/>
        <end position="313"/>
    </location>
</feature>
<dbReference type="InterPro" id="IPR050061">
    <property type="entry name" value="MurCDEF_pg_biosynth"/>
</dbReference>
<keyword evidence="2" id="KW-0132">Cell division</keyword>
<proteinExistence type="predicted"/>
<dbReference type="InterPro" id="IPR004101">
    <property type="entry name" value="Mur_ligase_C"/>
</dbReference>
<evidence type="ECO:0000256" key="7">
    <source>
        <dbReference type="ARBA" id="ARBA00023306"/>
    </source>
</evidence>
<keyword evidence="13" id="KW-1185">Reference proteome</keyword>
<comment type="caution">
    <text evidence="11">The sequence shown here is derived from an EMBL/GenBank/DDBJ whole genome shotgun (WGS) entry which is preliminary data.</text>
</comment>
<dbReference type="GO" id="GO:0071555">
    <property type="term" value="P:cell wall organization"/>
    <property type="evidence" value="ECO:0007669"/>
    <property type="project" value="UniProtKB-KW"/>
</dbReference>
<keyword evidence="4" id="KW-0067">ATP-binding</keyword>
<evidence type="ECO:0000256" key="1">
    <source>
        <dbReference type="ARBA" id="ARBA00022598"/>
    </source>
</evidence>
<dbReference type="GO" id="GO:0009252">
    <property type="term" value="P:peptidoglycan biosynthetic process"/>
    <property type="evidence" value="ECO:0007669"/>
    <property type="project" value="UniProtKB-KW"/>
</dbReference>
<dbReference type="Pfam" id="PF01225">
    <property type="entry name" value="Mur_ligase"/>
    <property type="match status" value="1"/>
</dbReference>
<dbReference type="Pfam" id="PF02875">
    <property type="entry name" value="Mur_ligase_C"/>
    <property type="match status" value="1"/>
</dbReference>
<dbReference type="Proteomes" id="UP000319103">
    <property type="component" value="Unassembled WGS sequence"/>
</dbReference>
<dbReference type="AlphaFoldDB" id="A0A540VYY0"/>
<dbReference type="Gene3D" id="3.40.1190.10">
    <property type="entry name" value="Mur-like, catalytic domain"/>
    <property type="match status" value="1"/>
</dbReference>
<evidence type="ECO:0000313" key="11">
    <source>
        <dbReference type="EMBL" id="TQF01976.1"/>
    </source>
</evidence>
<dbReference type="Gene3D" id="3.40.50.720">
    <property type="entry name" value="NAD(P)-binding Rossmann-like Domain"/>
    <property type="match status" value="1"/>
</dbReference>
<evidence type="ECO:0000256" key="6">
    <source>
        <dbReference type="ARBA" id="ARBA00022984"/>
    </source>
</evidence>
<dbReference type="InterPro" id="IPR000713">
    <property type="entry name" value="Mur_ligase_N"/>
</dbReference>
<keyword evidence="6" id="KW-0573">Peptidoglycan synthesis</keyword>
<dbReference type="OrthoDB" id="3860928at2"/>
<dbReference type="SUPFAM" id="SSF51984">
    <property type="entry name" value="MurCD N-terminal domain"/>
    <property type="match status" value="1"/>
</dbReference>
<sequence>MSSTLALPAPSCGAEPPSYLTILLAGTEHDTTASLTAVSDEALEIVEEYADIASDPGFATKTICAWKGRITIGDVVVLLFALPTPAAAWRRWTDLLDGATAALLVTDHWPVMGTDPSALDVFEQRGIPHLIAITNPPSHNCEQSTEPELLRVTGACPPLTRVAARPHGVGHRVFLVAAALEAINQDWPPPIATIPQEKPRMNSTPNAQPLLTVPHLVGIDAEGSGLPGLAELLLARGARVSGSTNATTDTPAINALRGLGAVIHPHSSAPVRADMACLIWPGPTTKAARAELDRARALGIPALTVAEALGELIGCATTVMVAGSHSTATVSGMLTSALGHRNPAWMLRRPVTGQRLGHHSGGDLLIADLAQDYDLAVRTEVSVITAASATRLDRLDDELEELEGIARRSEAVVLPTWEAGVGKLAARLAAQPGPRVVTVGQAGGADVRILDSWRNRSGTRLRLRGLDGTEYELTVPVMGRQAARDAAMVVAAGQLLGVAVADLAEGVADFSGIARSLTVAGKPNGITVLDSVAVHPVELAHDLAVARELTDHRGRVIALFEPSGWPATVANGRELGRQLAAADHAFLLPVYDPSGAAHPGFPSGVEAIARAAAHQGIADHLHVMPSVQAVLSHELERQIADLARPGDVIAVVGSGYATQLAERLLAALATPVPANR</sequence>
<reference evidence="11 13" key="1">
    <citation type="submission" date="2019-06" db="EMBL/GenBank/DDBJ databases">
        <title>Description of Kitasatospora acidophila sp. nov. isolated from pine grove soil, and reclassification of Streptomyces novaecaesareae to Kitasatospora novaeceasareae comb. nov.</title>
        <authorList>
            <person name="Kim M.J."/>
        </authorList>
    </citation>
    <scope>NUCLEOTIDE SEQUENCE [LARGE SCALE GENOMIC DNA]</scope>
    <source>
        <strain evidence="11 13">MMS16-CNU292</strain>
    </source>
</reference>
<dbReference type="EMBL" id="VIGB01000001">
    <property type="protein sequence ID" value="TQF07997.1"/>
    <property type="molecule type" value="Genomic_DNA"/>
</dbReference>
<evidence type="ECO:0000256" key="3">
    <source>
        <dbReference type="ARBA" id="ARBA00022741"/>
    </source>
</evidence>
<dbReference type="GO" id="GO:0051301">
    <property type="term" value="P:cell division"/>
    <property type="evidence" value="ECO:0007669"/>
    <property type="project" value="UniProtKB-KW"/>
</dbReference>
<keyword evidence="5" id="KW-0133">Cell shape</keyword>
<dbReference type="RefSeq" id="WP_141631657.1">
    <property type="nucleotide sequence ID" value="NZ_VIGB01000001.1"/>
</dbReference>
<dbReference type="SUPFAM" id="SSF53623">
    <property type="entry name" value="MurD-like peptide ligases, catalytic domain"/>
    <property type="match status" value="1"/>
</dbReference>
<evidence type="ECO:0000259" key="10">
    <source>
        <dbReference type="Pfam" id="PF02875"/>
    </source>
</evidence>
<keyword evidence="3" id="KW-0547">Nucleotide-binding</keyword>
<dbReference type="PANTHER" id="PTHR43445">
    <property type="entry name" value="UDP-N-ACETYLMURAMATE--L-ALANINE LIGASE-RELATED"/>
    <property type="match status" value="1"/>
</dbReference>
<evidence type="ECO:0000256" key="2">
    <source>
        <dbReference type="ARBA" id="ARBA00022618"/>
    </source>
</evidence>
<gene>
    <name evidence="12" type="ORF">E6W39_00050</name>
    <name evidence="11" type="ORF">E6W39_06425</name>
</gene>
<dbReference type="InterPro" id="IPR036615">
    <property type="entry name" value="Mur_ligase_C_dom_sf"/>
</dbReference>
<dbReference type="GO" id="GO:0016881">
    <property type="term" value="F:acid-amino acid ligase activity"/>
    <property type="evidence" value="ECO:0007669"/>
    <property type="project" value="InterPro"/>
</dbReference>
<organism evidence="11 13">
    <name type="scientific">Kitasatospora acidiphila</name>
    <dbReference type="NCBI Taxonomy" id="2567942"/>
    <lineage>
        <taxon>Bacteria</taxon>
        <taxon>Bacillati</taxon>
        <taxon>Actinomycetota</taxon>
        <taxon>Actinomycetes</taxon>
        <taxon>Kitasatosporales</taxon>
        <taxon>Streptomycetaceae</taxon>
        <taxon>Kitasatospora</taxon>
    </lineage>
</organism>